<feature type="non-terminal residue" evidence="5">
    <location>
        <position position="810"/>
    </location>
</feature>
<dbReference type="Proteomes" id="UP001306592">
    <property type="component" value="Unassembled WGS sequence"/>
</dbReference>
<dbReference type="InterPro" id="IPR006531">
    <property type="entry name" value="Gp5/Vgr_OB"/>
</dbReference>
<dbReference type="Gene3D" id="2.30.110.50">
    <property type="match status" value="1"/>
</dbReference>
<dbReference type="InterPro" id="IPR017847">
    <property type="entry name" value="T6SS_RhsGE_Vgr_subset"/>
</dbReference>
<comment type="caution">
    <text evidence="5">The sequence shown here is derived from an EMBL/GenBank/DDBJ whole genome shotgun (WGS) entry which is preliminary data.</text>
</comment>
<accession>A0ABU8DIT7</accession>
<dbReference type="SUPFAM" id="SSF69279">
    <property type="entry name" value="Phage tail proteins"/>
    <property type="match status" value="2"/>
</dbReference>
<dbReference type="Gene3D" id="3.55.50.10">
    <property type="entry name" value="Baseplate protein-like domains"/>
    <property type="match status" value="1"/>
</dbReference>
<name>A0ABU8DIT7_ERWAP</name>
<dbReference type="EMBL" id="JBANEI010000010">
    <property type="protein sequence ID" value="MEI2682838.1"/>
    <property type="molecule type" value="Genomic_DNA"/>
</dbReference>
<proteinExistence type="inferred from homology"/>
<dbReference type="SUPFAM" id="SSF69255">
    <property type="entry name" value="gp5 N-terminal domain-like"/>
    <property type="match status" value="1"/>
</dbReference>
<dbReference type="InterPro" id="IPR006533">
    <property type="entry name" value="T6SS_Vgr_RhsGE"/>
</dbReference>
<feature type="region of interest" description="Disordered" evidence="2">
    <location>
        <begin position="717"/>
        <end position="810"/>
    </location>
</feature>
<evidence type="ECO:0000259" key="3">
    <source>
        <dbReference type="Pfam" id="PF04717"/>
    </source>
</evidence>
<evidence type="ECO:0000313" key="6">
    <source>
        <dbReference type="Proteomes" id="UP001306592"/>
    </source>
</evidence>
<protein>
    <submittedName>
        <fullName evidence="5">Type VI secretion system tip protein TssI/VgrG</fullName>
    </submittedName>
</protein>
<feature type="domain" description="Gp5/Type VI secretion system Vgr protein OB-fold" evidence="3">
    <location>
        <begin position="403"/>
        <end position="470"/>
    </location>
</feature>
<sequence length="810" mass="87232">MSRTITLSSPAMPVLLGEPALVISKLKGEEALSTLYSYTITAKTPANSLIPWQSASNVDLKALIGKEMTIEIEIDGNGLGEVYGVGKDTREISGLVEKARYRSRDGNQALYEIVIRPWFNLATLTRDFKIFQQKSVVDIIDEVLSDYNFPYEKRLAGNYPSLDFQVQYGESDHEFLQRLMEEWGIYWFFEHSEKNHKLILVDNVGAHKKFPSEAYHVMQYGPDSPKMDQEYINKFEFEETITSGSWVTNDYDFTKSRADIMALDNKPRKTSFNQMEIFHWPGDYEQPQIGEQLARVRMEERGALGSRCEGSGELRGIACGCVYELVNYPVTKANREYMILRSSLEIEEVDQISSQDQFTYQCQFTVQPTTKIYRHPMTVVKPKTSGPQPAIIVGPPGETVWTDEYGRVKVHFLWDRYGVNRESDSCWLRVTQSWAGDNFGAIHIPRIGHEVIVDFINGDPDRPLIIGCLYNNTTMPPWDLPANGTQSGLISRTIGGGRSNYNGVRFEDKPGAEHYWEQAERDMTRLTKSNEVQSIGLNSDVNVGVSRNLFVGANYKSDVGGNSSAIIGAALGIQVGAAHSLNVGALYGINVGAAMMTNVGGASITDVGGAMMTNVGGASMTNVGGYNSLAVGGANTTVVGGAMTIAVGGELCLTASVIKLVAGKIVIQGGEVDINPGDCGNSCGAGGGGGGGIGILMGLPGLPMLCTLPGVVVPLPPLPTPKPTEPPVTEPPATTPPPTTPPATTPPATTPPPTTPPATTPPSTTPPPTTPPSTTPPPTTPPSTTPPPTTPPSTTPPPTTPPSTTPPPTT</sequence>
<organism evidence="5 6">
    <name type="scientific">Erwinia aphidicola</name>
    <dbReference type="NCBI Taxonomy" id="68334"/>
    <lineage>
        <taxon>Bacteria</taxon>
        <taxon>Pseudomonadati</taxon>
        <taxon>Pseudomonadota</taxon>
        <taxon>Gammaproteobacteria</taxon>
        <taxon>Enterobacterales</taxon>
        <taxon>Erwiniaceae</taxon>
        <taxon>Erwinia</taxon>
    </lineage>
</organism>
<dbReference type="Pfam" id="PF05954">
    <property type="entry name" value="Phage_GPD"/>
    <property type="match status" value="1"/>
</dbReference>
<dbReference type="InterPro" id="IPR054030">
    <property type="entry name" value="Gp5_Vgr_C"/>
</dbReference>
<keyword evidence="6" id="KW-1185">Reference proteome</keyword>
<dbReference type="NCBIfam" id="TIGR01646">
    <property type="entry name" value="vgr_GE"/>
    <property type="match status" value="1"/>
</dbReference>
<dbReference type="Gene3D" id="2.40.50.230">
    <property type="entry name" value="Gp5 N-terminal domain"/>
    <property type="match status" value="1"/>
</dbReference>
<dbReference type="Pfam" id="PF22178">
    <property type="entry name" value="Gp5_trimer_C"/>
    <property type="match status" value="1"/>
</dbReference>
<evidence type="ECO:0000256" key="1">
    <source>
        <dbReference type="ARBA" id="ARBA00005558"/>
    </source>
</evidence>
<comment type="similarity">
    <text evidence="1">Belongs to the VgrG protein family.</text>
</comment>
<dbReference type="PRINTS" id="PR01217">
    <property type="entry name" value="PRICHEXTENSN"/>
</dbReference>
<dbReference type="Gene3D" id="4.10.220.110">
    <property type="match status" value="1"/>
</dbReference>
<evidence type="ECO:0000313" key="5">
    <source>
        <dbReference type="EMBL" id="MEI2682838.1"/>
    </source>
</evidence>
<dbReference type="SUPFAM" id="SSF69349">
    <property type="entry name" value="Phage fibre proteins"/>
    <property type="match status" value="1"/>
</dbReference>
<dbReference type="InterPro" id="IPR037026">
    <property type="entry name" value="Vgr_OB-fold_dom_sf"/>
</dbReference>
<gene>
    <name evidence="5" type="primary">tssI</name>
    <name evidence="5" type="ORF">V8N49_14365</name>
</gene>
<dbReference type="RefSeq" id="WP_336203308.1">
    <property type="nucleotide sequence ID" value="NZ_JBANEI010000010.1"/>
</dbReference>
<feature type="domain" description="Gp5/Type VI secretion system Vgr C-terminal trimerisation" evidence="4">
    <location>
        <begin position="487"/>
        <end position="597"/>
    </location>
</feature>
<evidence type="ECO:0000259" key="4">
    <source>
        <dbReference type="Pfam" id="PF22178"/>
    </source>
</evidence>
<reference evidence="5 6" key="1">
    <citation type="submission" date="2024-02" db="EMBL/GenBank/DDBJ databases">
        <title>First report Erwinia aphidicola in onion in Chile.</title>
        <authorList>
            <person name="Valenzuela M."/>
            <person name="Pena M."/>
            <person name="Dutta B."/>
        </authorList>
    </citation>
    <scope>NUCLEOTIDE SEQUENCE [LARGE SCALE GENOMIC DNA]</scope>
    <source>
        <strain evidence="5 6">QCJ3A</strain>
    </source>
</reference>
<evidence type="ECO:0000256" key="2">
    <source>
        <dbReference type="SAM" id="MobiDB-lite"/>
    </source>
</evidence>
<dbReference type="Pfam" id="PF04717">
    <property type="entry name" value="Phage_base_V"/>
    <property type="match status" value="1"/>
</dbReference>
<dbReference type="NCBIfam" id="TIGR03361">
    <property type="entry name" value="VI_Rhs_Vgr"/>
    <property type="match status" value="1"/>
</dbReference>
<dbReference type="PANTHER" id="PTHR24216">
    <property type="entry name" value="PAXILLIN-RELATED"/>
    <property type="match status" value="1"/>
</dbReference>